<dbReference type="InterPro" id="IPR002925">
    <property type="entry name" value="Dienelactn_hydro"/>
</dbReference>
<dbReference type="Pfam" id="PF01738">
    <property type="entry name" value="DLH"/>
    <property type="match status" value="1"/>
</dbReference>
<evidence type="ECO:0000259" key="1">
    <source>
        <dbReference type="Pfam" id="PF01738"/>
    </source>
</evidence>
<dbReference type="GO" id="GO:0016787">
    <property type="term" value="F:hydrolase activity"/>
    <property type="evidence" value="ECO:0007669"/>
    <property type="project" value="UniProtKB-KW"/>
</dbReference>
<proteinExistence type="predicted"/>
<comment type="caution">
    <text evidence="2">The sequence shown here is derived from an EMBL/GenBank/DDBJ whole genome shotgun (WGS) entry which is preliminary data.</text>
</comment>
<protein>
    <submittedName>
        <fullName evidence="2">Dienelactone hydrolase family protein</fullName>
        <ecNumber evidence="2">3.1.-.-</ecNumber>
    </submittedName>
</protein>
<dbReference type="EMBL" id="JBHRYJ010000001">
    <property type="protein sequence ID" value="MFC3675180.1"/>
    <property type="molecule type" value="Genomic_DNA"/>
</dbReference>
<dbReference type="EC" id="3.1.-.-" evidence="2"/>
<reference evidence="3" key="1">
    <citation type="journal article" date="2019" name="Int. J. Syst. Evol. Microbiol.">
        <title>The Global Catalogue of Microorganisms (GCM) 10K type strain sequencing project: providing services to taxonomists for standard genome sequencing and annotation.</title>
        <authorList>
            <consortium name="The Broad Institute Genomics Platform"/>
            <consortium name="The Broad Institute Genome Sequencing Center for Infectious Disease"/>
            <person name="Wu L."/>
            <person name="Ma J."/>
        </authorList>
    </citation>
    <scope>NUCLEOTIDE SEQUENCE [LARGE SCALE GENOMIC DNA]</scope>
    <source>
        <strain evidence="3">KCTC 42182</strain>
    </source>
</reference>
<dbReference type="InterPro" id="IPR051049">
    <property type="entry name" value="Dienelactone_hydrolase-like"/>
</dbReference>
<gene>
    <name evidence="2" type="ORF">ACFOOQ_06480</name>
</gene>
<name>A0ABV7VCQ3_9PROT</name>
<evidence type="ECO:0000313" key="3">
    <source>
        <dbReference type="Proteomes" id="UP001595711"/>
    </source>
</evidence>
<sequence>MARSIDIKAHDGGSFTGYLAEPAAGKGSAKGGPGILVIQEIFGVNKVMRDICDGLAAQGYVALCPDLFWRQQPGIDITDQTKEEWDQAFKLFGGFNLDLGIEDLKSSLAVLRKLPGVGGKVGTVGYCLGGRLAYLMACRSDVDAAVGFYGVMLQDHLDEAKNIRHPLMLHCATEDKFTPKEAQAKIAEALKAWPLITRYDYVGNDHAFARVGGEHYDKAAADLANQRTMDFFRKHLG</sequence>
<dbReference type="RefSeq" id="WP_379723259.1">
    <property type="nucleotide sequence ID" value="NZ_JBHRYJ010000001.1"/>
</dbReference>
<dbReference type="SUPFAM" id="SSF53474">
    <property type="entry name" value="alpha/beta-Hydrolases"/>
    <property type="match status" value="1"/>
</dbReference>
<keyword evidence="3" id="KW-1185">Reference proteome</keyword>
<dbReference type="PANTHER" id="PTHR46623:SF6">
    <property type="entry name" value="ALPHA_BETA-HYDROLASES SUPERFAMILY PROTEIN"/>
    <property type="match status" value="1"/>
</dbReference>
<keyword evidence="2" id="KW-0378">Hydrolase</keyword>
<dbReference type="InterPro" id="IPR029058">
    <property type="entry name" value="AB_hydrolase_fold"/>
</dbReference>
<dbReference type="Proteomes" id="UP001595711">
    <property type="component" value="Unassembled WGS sequence"/>
</dbReference>
<evidence type="ECO:0000313" key="2">
    <source>
        <dbReference type="EMBL" id="MFC3675180.1"/>
    </source>
</evidence>
<accession>A0ABV7VCQ3</accession>
<dbReference type="PANTHER" id="PTHR46623">
    <property type="entry name" value="CARBOXYMETHYLENEBUTENOLIDASE-RELATED"/>
    <property type="match status" value="1"/>
</dbReference>
<organism evidence="2 3">
    <name type="scientific">Ferrovibrio xuzhouensis</name>
    <dbReference type="NCBI Taxonomy" id="1576914"/>
    <lineage>
        <taxon>Bacteria</taxon>
        <taxon>Pseudomonadati</taxon>
        <taxon>Pseudomonadota</taxon>
        <taxon>Alphaproteobacteria</taxon>
        <taxon>Rhodospirillales</taxon>
        <taxon>Rhodospirillaceae</taxon>
        <taxon>Ferrovibrio</taxon>
    </lineage>
</organism>
<dbReference type="Gene3D" id="3.40.50.1820">
    <property type="entry name" value="alpha/beta hydrolase"/>
    <property type="match status" value="1"/>
</dbReference>
<feature type="domain" description="Dienelactone hydrolase" evidence="1">
    <location>
        <begin position="16"/>
        <end position="235"/>
    </location>
</feature>